<feature type="domain" description="ATP-grasp" evidence="16">
    <location>
        <begin position="125"/>
        <end position="325"/>
    </location>
</feature>
<dbReference type="FunFam" id="3.30.1490.20:FF:000018">
    <property type="entry name" value="Biotin carboxylase"/>
    <property type="match status" value="1"/>
</dbReference>
<dbReference type="InterPro" id="IPR016185">
    <property type="entry name" value="PreATP-grasp_dom_sf"/>
</dbReference>
<dbReference type="InterPro" id="IPR011053">
    <property type="entry name" value="Single_hybrid_motif"/>
</dbReference>
<feature type="domain" description="Lipoyl-binding" evidence="15">
    <location>
        <begin position="605"/>
        <end position="681"/>
    </location>
</feature>
<dbReference type="InterPro" id="IPR000089">
    <property type="entry name" value="Biotin_lipoyl"/>
</dbReference>
<dbReference type="InterPro" id="IPR041265">
    <property type="entry name" value="PCC_BT"/>
</dbReference>
<keyword evidence="19" id="KW-1185">Reference proteome</keyword>
<dbReference type="EC" id="6.4.1.3" evidence="3"/>
<dbReference type="GO" id="GO:0005739">
    <property type="term" value="C:mitochondrion"/>
    <property type="evidence" value="ECO:0007669"/>
    <property type="project" value="TreeGrafter"/>
</dbReference>
<accession>A0A8J2SU38</accession>
<dbReference type="InterPro" id="IPR050856">
    <property type="entry name" value="Biotin_carboxylase_complex"/>
</dbReference>
<dbReference type="UniPathway" id="UPA00945">
    <property type="reaction ID" value="UER00908"/>
</dbReference>
<keyword evidence="7 14" id="KW-0067">ATP-binding</keyword>
<proteinExistence type="predicted"/>
<dbReference type="SUPFAM" id="SSF51230">
    <property type="entry name" value="Single hybrid motif"/>
    <property type="match status" value="1"/>
</dbReference>
<dbReference type="PROSITE" id="PS50979">
    <property type="entry name" value="BC"/>
    <property type="match status" value="1"/>
</dbReference>
<dbReference type="PANTHER" id="PTHR18866">
    <property type="entry name" value="CARBOXYLASE:PYRUVATE/ACETYL-COA/PROPIONYL-COA CARBOXYLASE"/>
    <property type="match status" value="1"/>
</dbReference>
<keyword evidence="12" id="KW-0092">Biotin</keyword>
<keyword evidence="5" id="KW-0479">Metal-binding</keyword>
<evidence type="ECO:0000313" key="19">
    <source>
        <dbReference type="Proteomes" id="UP000789595"/>
    </source>
</evidence>
<evidence type="ECO:0000256" key="1">
    <source>
        <dbReference type="ARBA" id="ARBA00001953"/>
    </source>
</evidence>
<evidence type="ECO:0000259" key="17">
    <source>
        <dbReference type="PROSITE" id="PS50979"/>
    </source>
</evidence>
<dbReference type="GO" id="GO:0016042">
    <property type="term" value="P:lipid catabolic process"/>
    <property type="evidence" value="ECO:0007669"/>
    <property type="project" value="UniProtKB-KW"/>
</dbReference>
<dbReference type="CDD" id="cd06850">
    <property type="entry name" value="biotinyl_domain"/>
    <property type="match status" value="1"/>
</dbReference>
<keyword evidence="9" id="KW-0442">Lipid degradation</keyword>
<comment type="cofactor">
    <cofactor evidence="1">
        <name>biotin</name>
        <dbReference type="ChEBI" id="CHEBI:57586"/>
    </cofactor>
</comment>
<keyword evidence="8" id="KW-0460">Magnesium</keyword>
<dbReference type="AlphaFoldDB" id="A0A8J2SU38"/>
<sequence length="684" mass="72416">MALTNLKRLLVANRGEIACRVMNSARALGLDTVAVHSEADARAKHVKYADEAVQVGSGSAATTSYLDADAVLEAARATGADCIHPGYGFLSENAAFARRCAEAGITFVGPPAAAIDAMGDKVESKRIAEAAGVSVIPGFNGVVESAEHAVAVAEDIGYPVMLKASAGGGGKGMRVARDAREVAECFALATDEAKKSFGDDRLLVEKFVAAPRHVEIQLVADAHGNVACFPERECSVQRRNQKVVEEAPSPFVHQRPELRARMQAEAAQLATAVGYTSAGTVEMLVDATTADFYFLEMNTRLQVEHPVTEAVSDQDLVALMLRVADGQALPSELVGSVPPVGWAIESRIYAEDAARGFVPSTGSLTAYANPPASIEFFHASDVRVDAAVEDGSEVGIFYDPMISKVITRGEDRAAALDAQRRALDAYVVEGLVHNVPFCRDVCSHEAFLSGDYTTAFIEEHYPGGFDEGSVLTNMAPQDLAKLACLVLGVDAASKEVRGELQPAGPQVVLLRTARADAELVFEVDGFDGAYTVRYEGEEHQIELDKAAWAAPLATPLVLNDGAVACQYVSTDARPGFDHALRVRGVRVDAAVRTPQTHALSKHMKPAAAEAAAAGLACPMPGTLLRFEAEVGATVEAGEPLAVVEAMKMQNVLRAEARVVVDELLADVGDVVAADQMLMTFVVSD</sequence>
<dbReference type="SUPFAM" id="SSF52440">
    <property type="entry name" value="PreATP-grasp domain"/>
    <property type="match status" value="1"/>
</dbReference>
<dbReference type="SUPFAM" id="SSF56059">
    <property type="entry name" value="Glutathione synthetase ATP-binding domain-like"/>
    <property type="match status" value="1"/>
</dbReference>
<feature type="domain" description="Biotin carboxylation" evidence="17">
    <location>
        <begin position="5"/>
        <end position="462"/>
    </location>
</feature>
<dbReference type="PROSITE" id="PS50975">
    <property type="entry name" value="ATP_GRASP"/>
    <property type="match status" value="1"/>
</dbReference>
<dbReference type="InterPro" id="IPR011764">
    <property type="entry name" value="Biotin_carboxylation_dom"/>
</dbReference>
<keyword evidence="11" id="KW-0464">Manganese</keyword>
<dbReference type="Pfam" id="PF02786">
    <property type="entry name" value="CPSase_L_D2"/>
    <property type="match status" value="1"/>
</dbReference>
<evidence type="ECO:0000256" key="9">
    <source>
        <dbReference type="ARBA" id="ARBA00022963"/>
    </source>
</evidence>
<evidence type="ECO:0000256" key="3">
    <source>
        <dbReference type="ARBA" id="ARBA00013050"/>
    </source>
</evidence>
<dbReference type="InterPro" id="IPR005479">
    <property type="entry name" value="CPAse_ATP-bd"/>
</dbReference>
<comment type="caution">
    <text evidence="18">The sequence shown here is derived from an EMBL/GenBank/DDBJ whole genome shotgun (WGS) entry which is preliminary data.</text>
</comment>
<keyword evidence="10" id="KW-0443">Lipid metabolism</keyword>
<evidence type="ECO:0000256" key="13">
    <source>
        <dbReference type="ARBA" id="ARBA00049495"/>
    </source>
</evidence>
<reference evidence="18" key="1">
    <citation type="submission" date="2021-11" db="EMBL/GenBank/DDBJ databases">
        <authorList>
            <consortium name="Genoscope - CEA"/>
            <person name="William W."/>
        </authorList>
    </citation>
    <scope>NUCLEOTIDE SEQUENCE</scope>
</reference>
<dbReference type="Gene3D" id="2.40.50.100">
    <property type="match status" value="1"/>
</dbReference>
<evidence type="ECO:0000256" key="8">
    <source>
        <dbReference type="ARBA" id="ARBA00022842"/>
    </source>
</evidence>
<evidence type="ECO:0000256" key="2">
    <source>
        <dbReference type="ARBA" id="ARBA00005060"/>
    </source>
</evidence>
<gene>
    <name evidence="18" type="ORF">PECAL_4P20630</name>
</gene>
<dbReference type="PROSITE" id="PS50968">
    <property type="entry name" value="BIOTINYL_LIPOYL"/>
    <property type="match status" value="1"/>
</dbReference>
<dbReference type="FunFam" id="3.40.50.20:FF:000010">
    <property type="entry name" value="Propionyl-CoA carboxylase subunit alpha"/>
    <property type="match status" value="1"/>
</dbReference>
<evidence type="ECO:0000256" key="14">
    <source>
        <dbReference type="PROSITE-ProRule" id="PRU00409"/>
    </source>
</evidence>
<dbReference type="Gene3D" id="3.30.470.20">
    <property type="entry name" value="ATP-grasp fold, B domain"/>
    <property type="match status" value="1"/>
</dbReference>
<dbReference type="EMBL" id="CAKKNE010000004">
    <property type="protein sequence ID" value="CAH0374761.1"/>
    <property type="molecule type" value="Genomic_DNA"/>
</dbReference>
<evidence type="ECO:0000259" key="15">
    <source>
        <dbReference type="PROSITE" id="PS50968"/>
    </source>
</evidence>
<dbReference type="SUPFAM" id="SSF51246">
    <property type="entry name" value="Rudiment single hybrid motif"/>
    <property type="match status" value="1"/>
</dbReference>
<evidence type="ECO:0000259" key="16">
    <source>
        <dbReference type="PROSITE" id="PS50975"/>
    </source>
</evidence>
<keyword evidence="4" id="KW-0436">Ligase</keyword>
<dbReference type="PANTHER" id="PTHR18866:SF33">
    <property type="entry name" value="METHYLCROTONOYL-COA CARBOXYLASE SUBUNIT ALPHA, MITOCHONDRIAL-RELATED"/>
    <property type="match status" value="1"/>
</dbReference>
<evidence type="ECO:0000256" key="4">
    <source>
        <dbReference type="ARBA" id="ARBA00022598"/>
    </source>
</evidence>
<evidence type="ECO:0000256" key="12">
    <source>
        <dbReference type="ARBA" id="ARBA00023267"/>
    </source>
</evidence>
<dbReference type="Pfam" id="PF02785">
    <property type="entry name" value="Biotin_carb_C"/>
    <property type="match status" value="1"/>
</dbReference>
<evidence type="ECO:0000313" key="18">
    <source>
        <dbReference type="EMBL" id="CAH0374761.1"/>
    </source>
</evidence>
<dbReference type="GO" id="GO:0046872">
    <property type="term" value="F:metal ion binding"/>
    <property type="evidence" value="ECO:0007669"/>
    <property type="project" value="UniProtKB-KW"/>
</dbReference>
<evidence type="ECO:0000256" key="11">
    <source>
        <dbReference type="ARBA" id="ARBA00023211"/>
    </source>
</evidence>
<dbReference type="GO" id="GO:0004658">
    <property type="term" value="F:propionyl-CoA carboxylase activity"/>
    <property type="evidence" value="ECO:0007669"/>
    <property type="project" value="UniProtKB-EC"/>
</dbReference>
<dbReference type="Pfam" id="PF00289">
    <property type="entry name" value="Biotin_carb_N"/>
    <property type="match status" value="1"/>
</dbReference>
<dbReference type="FunFam" id="3.30.470.20:FF:000028">
    <property type="entry name" value="Methylcrotonoyl-CoA carboxylase subunit alpha, mitochondrial"/>
    <property type="match status" value="1"/>
</dbReference>
<evidence type="ECO:0000256" key="6">
    <source>
        <dbReference type="ARBA" id="ARBA00022741"/>
    </source>
</evidence>
<organism evidence="18 19">
    <name type="scientific">Pelagomonas calceolata</name>
    <dbReference type="NCBI Taxonomy" id="35677"/>
    <lineage>
        <taxon>Eukaryota</taxon>
        <taxon>Sar</taxon>
        <taxon>Stramenopiles</taxon>
        <taxon>Ochrophyta</taxon>
        <taxon>Pelagophyceae</taxon>
        <taxon>Pelagomonadales</taxon>
        <taxon>Pelagomonadaceae</taxon>
        <taxon>Pelagomonas</taxon>
    </lineage>
</organism>
<dbReference type="InterPro" id="IPR011761">
    <property type="entry name" value="ATP-grasp"/>
</dbReference>
<dbReference type="PROSITE" id="PS00867">
    <property type="entry name" value="CPSASE_2"/>
    <property type="match status" value="1"/>
</dbReference>
<evidence type="ECO:0000256" key="7">
    <source>
        <dbReference type="ARBA" id="ARBA00022840"/>
    </source>
</evidence>
<name>A0A8J2SU38_9STRA</name>
<keyword evidence="6 14" id="KW-0547">Nucleotide-binding</keyword>
<dbReference type="PROSITE" id="PS00866">
    <property type="entry name" value="CPSASE_1"/>
    <property type="match status" value="1"/>
</dbReference>
<comment type="catalytic activity">
    <reaction evidence="13">
        <text>propanoyl-CoA + hydrogencarbonate + ATP = (S)-methylmalonyl-CoA + ADP + phosphate + H(+)</text>
        <dbReference type="Rhea" id="RHEA:23720"/>
        <dbReference type="ChEBI" id="CHEBI:15378"/>
        <dbReference type="ChEBI" id="CHEBI:17544"/>
        <dbReference type="ChEBI" id="CHEBI:30616"/>
        <dbReference type="ChEBI" id="CHEBI:43474"/>
        <dbReference type="ChEBI" id="CHEBI:57327"/>
        <dbReference type="ChEBI" id="CHEBI:57392"/>
        <dbReference type="ChEBI" id="CHEBI:456216"/>
        <dbReference type="EC" id="6.4.1.3"/>
    </reaction>
    <physiologicalReaction direction="left-to-right" evidence="13">
        <dbReference type="Rhea" id="RHEA:23721"/>
    </physiologicalReaction>
</comment>
<dbReference type="Proteomes" id="UP000789595">
    <property type="component" value="Unassembled WGS sequence"/>
</dbReference>
<dbReference type="Pfam" id="PF18140">
    <property type="entry name" value="PCC_BT"/>
    <property type="match status" value="1"/>
</dbReference>
<evidence type="ECO:0000256" key="5">
    <source>
        <dbReference type="ARBA" id="ARBA00022723"/>
    </source>
</evidence>
<protein>
    <recommendedName>
        <fullName evidence="3">propionyl-CoA carboxylase</fullName>
        <ecNumber evidence="3">6.4.1.3</ecNumber>
    </recommendedName>
</protein>
<dbReference type="InterPro" id="IPR011054">
    <property type="entry name" value="Rudment_hybrid_motif"/>
</dbReference>
<dbReference type="PROSITE" id="PS00188">
    <property type="entry name" value="BIOTIN"/>
    <property type="match status" value="1"/>
</dbReference>
<dbReference type="OrthoDB" id="196847at2759"/>
<dbReference type="SMART" id="SM00878">
    <property type="entry name" value="Biotin_carb_C"/>
    <property type="match status" value="1"/>
</dbReference>
<dbReference type="InterPro" id="IPR001882">
    <property type="entry name" value="Biotin_BS"/>
</dbReference>
<dbReference type="InterPro" id="IPR005482">
    <property type="entry name" value="Biotin_COase_C"/>
</dbReference>
<comment type="pathway">
    <text evidence="2">Metabolic intermediate metabolism; propanoyl-CoA degradation; succinyl-CoA from propanoyl-CoA: step 1/3.</text>
</comment>
<evidence type="ECO:0000256" key="10">
    <source>
        <dbReference type="ARBA" id="ARBA00023098"/>
    </source>
</evidence>
<dbReference type="Pfam" id="PF00364">
    <property type="entry name" value="Biotin_lipoyl"/>
    <property type="match status" value="1"/>
</dbReference>
<dbReference type="GO" id="GO:0005524">
    <property type="term" value="F:ATP binding"/>
    <property type="evidence" value="ECO:0007669"/>
    <property type="project" value="UniProtKB-UniRule"/>
</dbReference>
<dbReference type="InterPro" id="IPR005481">
    <property type="entry name" value="BC-like_N"/>
</dbReference>